<gene>
    <name evidence="17" type="primary">speA</name>
    <name evidence="17" type="ORF">NYF23_05285</name>
</gene>
<dbReference type="InterPro" id="IPR000183">
    <property type="entry name" value="Orn/DAP/Arg_de-COase"/>
</dbReference>
<evidence type="ECO:0000256" key="3">
    <source>
        <dbReference type="ARBA" id="ARBA00002257"/>
    </source>
</evidence>
<keyword evidence="18" id="KW-1185">Reference proteome</keyword>
<dbReference type="Pfam" id="PF02784">
    <property type="entry name" value="Orn_Arg_deC_N"/>
    <property type="match status" value="1"/>
</dbReference>
<evidence type="ECO:0000313" key="17">
    <source>
        <dbReference type="EMBL" id="UVW36024.1"/>
    </source>
</evidence>
<name>A0ABY5TQC4_9GAMM</name>
<evidence type="ECO:0000256" key="1">
    <source>
        <dbReference type="ARBA" id="ARBA00001933"/>
    </source>
</evidence>
<evidence type="ECO:0000313" key="18">
    <source>
        <dbReference type="Proteomes" id="UP001059934"/>
    </source>
</evidence>
<evidence type="ECO:0000256" key="13">
    <source>
        <dbReference type="NCBIfam" id="TIGR01273"/>
    </source>
</evidence>
<feature type="domain" description="Orn/DAP/Arg decarboxylase 2 N-terminal" evidence="14">
    <location>
        <begin position="90"/>
        <end position="344"/>
    </location>
</feature>
<dbReference type="InterPro" id="IPR002985">
    <property type="entry name" value="Arg_decrbxlase"/>
</dbReference>
<dbReference type="InterPro" id="IPR040634">
    <property type="entry name" value="Arg_decarb_HB"/>
</dbReference>
<feature type="domain" description="Arginine decarboxylase helical bundle" evidence="15">
    <location>
        <begin position="371"/>
        <end position="447"/>
    </location>
</feature>
<keyword evidence="11" id="KW-0620">Polyamine biosynthesis</keyword>
<dbReference type="EC" id="4.1.1.19" evidence="5 13"/>
<evidence type="ECO:0000256" key="4">
    <source>
        <dbReference type="ARBA" id="ARBA00008357"/>
    </source>
</evidence>
<dbReference type="PANTHER" id="PTHR43295">
    <property type="entry name" value="ARGININE DECARBOXYLASE"/>
    <property type="match status" value="1"/>
</dbReference>
<dbReference type="Pfam" id="PF17810">
    <property type="entry name" value="Arg_decarb_HB"/>
    <property type="match status" value="1"/>
</dbReference>
<dbReference type="SUPFAM" id="SSF51419">
    <property type="entry name" value="PLP-binding barrel"/>
    <property type="match status" value="1"/>
</dbReference>
<keyword evidence="10" id="KW-0745">Spermidine biosynthesis</keyword>
<dbReference type="Proteomes" id="UP001059934">
    <property type="component" value="Chromosome"/>
</dbReference>
<evidence type="ECO:0000259" key="14">
    <source>
        <dbReference type="Pfam" id="PF02784"/>
    </source>
</evidence>
<evidence type="ECO:0000259" key="15">
    <source>
        <dbReference type="Pfam" id="PF17810"/>
    </source>
</evidence>
<comment type="cofactor">
    <cofactor evidence="2">
        <name>Mg(2+)</name>
        <dbReference type="ChEBI" id="CHEBI:18420"/>
    </cofactor>
</comment>
<keyword evidence="7" id="KW-0210">Decarboxylase</keyword>
<evidence type="ECO:0000256" key="10">
    <source>
        <dbReference type="ARBA" id="ARBA00023066"/>
    </source>
</evidence>
<dbReference type="InterPro" id="IPR041128">
    <property type="entry name" value="Arg_decarbox_C"/>
</dbReference>
<dbReference type="Gene3D" id="1.10.287.3440">
    <property type="match status" value="1"/>
</dbReference>
<evidence type="ECO:0000256" key="9">
    <source>
        <dbReference type="ARBA" id="ARBA00022898"/>
    </source>
</evidence>
<dbReference type="PRINTS" id="PR01180">
    <property type="entry name" value="ARGDCRBXLASE"/>
</dbReference>
<keyword evidence="8" id="KW-0460">Magnesium</keyword>
<dbReference type="PROSITE" id="PS00878">
    <property type="entry name" value="ODR_DC_2_1"/>
    <property type="match status" value="1"/>
</dbReference>
<reference evidence="17" key="1">
    <citation type="submission" date="2022-08" db="EMBL/GenBank/DDBJ databases">
        <title>Catabolic pathway analysis in culturable SAR92 clade bacteria reveals their overlooked roles in DMSP degradation in coastal seas.</title>
        <authorList>
            <person name="He X."/>
            <person name="Zhang X."/>
            <person name="Zhang Y."/>
        </authorList>
    </citation>
    <scope>NUCLEOTIDE SEQUENCE</scope>
    <source>
        <strain evidence="17">H455</strain>
    </source>
</reference>
<proteinExistence type="inferred from homology"/>
<evidence type="ECO:0000256" key="8">
    <source>
        <dbReference type="ARBA" id="ARBA00022842"/>
    </source>
</evidence>
<dbReference type="PANTHER" id="PTHR43295:SF9">
    <property type="entry name" value="BIOSYNTHETIC ARGININE DECARBOXYLASE"/>
    <property type="match status" value="1"/>
</dbReference>
<dbReference type="PRINTS" id="PR01179">
    <property type="entry name" value="ODADCRBXLASE"/>
</dbReference>
<comment type="similarity">
    <text evidence="4">Belongs to the Orn/Lys/Arg decarboxylase class-II family. SpeA subfamily.</text>
</comment>
<dbReference type="PIRSF" id="PIRSF001336">
    <property type="entry name" value="Arg_decrbxlase"/>
    <property type="match status" value="1"/>
</dbReference>
<evidence type="ECO:0000256" key="2">
    <source>
        <dbReference type="ARBA" id="ARBA00001946"/>
    </source>
</evidence>
<dbReference type="GO" id="GO:0008792">
    <property type="term" value="F:arginine decarboxylase activity"/>
    <property type="evidence" value="ECO:0007669"/>
    <property type="project" value="UniProtKB-EC"/>
</dbReference>
<comment type="cofactor">
    <cofactor evidence="1">
        <name>pyridoxal 5'-phosphate</name>
        <dbReference type="ChEBI" id="CHEBI:597326"/>
    </cofactor>
</comment>
<dbReference type="InterPro" id="IPR022653">
    <property type="entry name" value="De-COase2_pyr-phos_BS"/>
</dbReference>
<evidence type="ECO:0000256" key="11">
    <source>
        <dbReference type="ARBA" id="ARBA00023115"/>
    </source>
</evidence>
<dbReference type="InterPro" id="IPR009006">
    <property type="entry name" value="Ala_racemase/Decarboxylase_C"/>
</dbReference>
<dbReference type="NCBIfam" id="TIGR01273">
    <property type="entry name" value="speA"/>
    <property type="match status" value="1"/>
</dbReference>
<dbReference type="Gene3D" id="3.20.20.10">
    <property type="entry name" value="Alanine racemase"/>
    <property type="match status" value="1"/>
</dbReference>
<feature type="domain" description="Arginine decarboxylase C-terminal helical" evidence="16">
    <location>
        <begin position="578"/>
        <end position="631"/>
    </location>
</feature>
<dbReference type="SUPFAM" id="SSF50621">
    <property type="entry name" value="Alanine racemase C-terminal domain-like"/>
    <property type="match status" value="1"/>
</dbReference>
<dbReference type="EMBL" id="CP103416">
    <property type="protein sequence ID" value="UVW36024.1"/>
    <property type="molecule type" value="Genomic_DNA"/>
</dbReference>
<evidence type="ECO:0000256" key="12">
    <source>
        <dbReference type="ARBA" id="ARBA00023239"/>
    </source>
</evidence>
<organism evidence="17 18">
    <name type="scientific">SAR92 clade bacterium H455</name>
    <dbReference type="NCBI Taxonomy" id="2974818"/>
    <lineage>
        <taxon>Bacteria</taxon>
        <taxon>Pseudomonadati</taxon>
        <taxon>Pseudomonadota</taxon>
        <taxon>Gammaproteobacteria</taxon>
        <taxon>Cellvibrionales</taxon>
        <taxon>Porticoccaceae</taxon>
        <taxon>SAR92 clade</taxon>
    </lineage>
</organism>
<keyword evidence="12 17" id="KW-0456">Lyase</keyword>
<sequence>MEQRKLRPWQAEDSTELYGIERWGNDYFGLSAEGNVTAKTLNTEVALLDIIKGMVDRDLQMPVLLRVENILDAQIMRLNEAFAAAIAQVSYTQRYRGVYPIKVNQQAQVVEEIAAFGERYGHGFEVGSKPEMIIALSALTQPGSLIICNGYKDEEFIDLGLQAIKLGFDCFFVIETPSELPMIIERSRAMDVRPNIGIRIKMVSQVSGHWNSTSGDRSIFGLTASQLVAVVDSLRQAQMLDCLKLMHCHLGSQIPSLSDIQAGVVEACRYYIDLVREGAALSHIDFGGGLAVDYTGAKSSDDQSRNYSLEDYCQTLVNTVKTTLDAEQIAHPIIVTESGRALVAYSSVLLFNVLDTTKFESTEQLPAEPLEHQLLTQLRSVVEGLNEQTAEQCYEDIHRYREQIRDGFNQGQIDLRCRAHAENIFLDTLHSIAALLDTMVEVPALMADLKLSLADIYYGNFSLFQSLPDIWAIDQLFPVMPIHRLAEEPTRQAVLADITCDCDGKIDQFIGLSKAAKTLPLHPLKASEEYYLGVFLVGAYQETLGDLHNLFGDTNVVSVRLNRDGSFDFVKEIHGDTIADVLSYVEYQPRQVELNYRNTAERAVREGRITAAERQQMIKAFKASMQGYTYYEREH</sequence>
<evidence type="ECO:0000256" key="7">
    <source>
        <dbReference type="ARBA" id="ARBA00022793"/>
    </source>
</evidence>
<protein>
    <recommendedName>
        <fullName evidence="5 13">Arginine decarboxylase</fullName>
        <ecNumber evidence="5 13">4.1.1.19</ecNumber>
    </recommendedName>
</protein>
<dbReference type="InterPro" id="IPR029066">
    <property type="entry name" value="PLP-binding_barrel"/>
</dbReference>
<keyword evidence="6" id="KW-0479">Metal-binding</keyword>
<dbReference type="Pfam" id="PF17944">
    <property type="entry name" value="Arg_decarbox_C"/>
    <property type="match status" value="1"/>
</dbReference>
<evidence type="ECO:0000259" key="16">
    <source>
        <dbReference type="Pfam" id="PF17944"/>
    </source>
</evidence>
<dbReference type="CDD" id="cd06830">
    <property type="entry name" value="PLPDE_III_ADC"/>
    <property type="match status" value="1"/>
</dbReference>
<dbReference type="Gene3D" id="1.20.58.930">
    <property type="match status" value="1"/>
</dbReference>
<dbReference type="InterPro" id="IPR022644">
    <property type="entry name" value="De-COase2_N"/>
</dbReference>
<comment type="function">
    <text evidence="3">Catalyzes the biosynthesis of agmatine from arginine.</text>
</comment>
<dbReference type="NCBIfam" id="NF003763">
    <property type="entry name" value="PRK05354.1"/>
    <property type="match status" value="1"/>
</dbReference>
<evidence type="ECO:0000256" key="5">
    <source>
        <dbReference type="ARBA" id="ARBA00012426"/>
    </source>
</evidence>
<keyword evidence="9" id="KW-0663">Pyridoxal phosphate</keyword>
<dbReference type="Gene3D" id="2.40.37.10">
    <property type="entry name" value="Lyase, Ornithine Decarboxylase, Chain A, domain 1"/>
    <property type="match status" value="1"/>
</dbReference>
<accession>A0ABY5TQC4</accession>
<evidence type="ECO:0000256" key="6">
    <source>
        <dbReference type="ARBA" id="ARBA00022723"/>
    </source>
</evidence>